<sequence>MHAGRGAHTPARATVVVAHKSRRPCSALAAAQRTARTPPIPKTSVTFGRPHHLGNPPTHPHPPIHTHHCCSCVTLPLTPPSTSTMAFVVTSPALLRAARSPATSSRRPAVAAARVAMMADPQTPPSSEGPVTSGVPPARNYPGVEKDMAQLADQADDHVNDPTGLTNKVEKSEDK</sequence>
<dbReference type="AlphaFoldDB" id="A0A809QUP1"/>
<feature type="region of interest" description="Disordered" evidence="1">
    <location>
        <begin position="119"/>
        <end position="175"/>
    </location>
</feature>
<evidence type="ECO:0000256" key="1">
    <source>
        <dbReference type="SAM" id="MobiDB-lite"/>
    </source>
</evidence>
<evidence type="ECO:0000313" key="2">
    <source>
        <dbReference type="EMBL" id="BBC70714.1"/>
    </source>
</evidence>
<gene>
    <name evidence="2" type="primary">hipnA</name>
</gene>
<name>A0A809QUP1_PYRYE</name>
<proteinExistence type="evidence at transcript level"/>
<organism evidence="2">
    <name type="scientific">Pyropia yezoensis</name>
    <name type="common">Susabi-nori</name>
    <name type="synonym">Porphyra yezoensis</name>
    <dbReference type="NCBI Taxonomy" id="2788"/>
    <lineage>
        <taxon>Eukaryota</taxon>
        <taxon>Rhodophyta</taxon>
        <taxon>Bangiophyceae</taxon>
        <taxon>Bangiales</taxon>
        <taxon>Bangiaceae</taxon>
        <taxon>Pyropia</taxon>
    </lineage>
</organism>
<reference evidence="2" key="1">
    <citation type="submission" date="2017-02" db="EMBL/GenBank/DDBJ databases">
        <title>Identification of novel genes related to the thermotolerance of Pyropia yezoensis.</title>
        <authorList>
            <person name="Ojima N."/>
            <person name="Shimada Y."/>
            <person name="Kobayashi M."/>
        </authorList>
    </citation>
    <scope>NUCLEOTIDE SEQUENCE</scope>
</reference>
<dbReference type="EMBL" id="LC216213">
    <property type="protein sequence ID" value="BBC70714.1"/>
    <property type="molecule type" value="mRNA"/>
</dbReference>
<accession>A0A809QUP1</accession>
<protein>
    <submittedName>
        <fullName evidence="2">Uncharacterized protein</fullName>
    </submittedName>
</protein>